<dbReference type="Gene3D" id="3.30.420.10">
    <property type="entry name" value="Ribonuclease H-like superfamily/Ribonuclease H"/>
    <property type="match status" value="1"/>
</dbReference>
<reference evidence="4" key="1">
    <citation type="journal article" date="2019" name="Int. J. Syst. Evol. Microbiol.">
        <title>The Global Catalogue of Microorganisms (GCM) 10K type strain sequencing project: providing services to taxonomists for standard genome sequencing and annotation.</title>
        <authorList>
            <consortium name="The Broad Institute Genomics Platform"/>
            <consortium name="The Broad Institute Genome Sequencing Center for Infectious Disease"/>
            <person name="Wu L."/>
            <person name="Ma J."/>
        </authorList>
    </citation>
    <scope>NUCLEOTIDE SEQUENCE [LARGE SCALE GENOMIC DNA]</scope>
    <source>
        <strain evidence="4">CCUG 43114</strain>
    </source>
</reference>
<name>A0ABW0GKB8_9MICO</name>
<dbReference type="InterPro" id="IPR050275">
    <property type="entry name" value="PGM_Phosphatase"/>
</dbReference>
<dbReference type="PROSITE" id="PS50879">
    <property type="entry name" value="RNASE_H_1"/>
    <property type="match status" value="1"/>
</dbReference>
<evidence type="ECO:0000313" key="3">
    <source>
        <dbReference type="EMBL" id="MFC5379953.1"/>
    </source>
</evidence>
<feature type="compositionally biased region" description="Gly residues" evidence="1">
    <location>
        <begin position="13"/>
        <end position="22"/>
    </location>
</feature>
<dbReference type="CDD" id="cd09279">
    <property type="entry name" value="RNase_HI_like"/>
    <property type="match status" value="1"/>
</dbReference>
<gene>
    <name evidence="3" type="ORF">ACFPJ6_04020</name>
</gene>
<protein>
    <submittedName>
        <fullName evidence="3">Bifunctional RNase H/acid phosphatase</fullName>
    </submittedName>
</protein>
<dbReference type="InterPro" id="IPR029033">
    <property type="entry name" value="His_PPase_superfam"/>
</dbReference>
<dbReference type="InterPro" id="IPR012337">
    <property type="entry name" value="RNaseH-like_sf"/>
</dbReference>
<evidence type="ECO:0000256" key="1">
    <source>
        <dbReference type="SAM" id="MobiDB-lite"/>
    </source>
</evidence>
<dbReference type="InterPro" id="IPR036397">
    <property type="entry name" value="RNaseH_sf"/>
</dbReference>
<dbReference type="PANTHER" id="PTHR48100:SF1">
    <property type="entry name" value="HISTIDINE PHOSPHATASE FAMILY PROTEIN-RELATED"/>
    <property type="match status" value="1"/>
</dbReference>
<dbReference type="InterPro" id="IPR013078">
    <property type="entry name" value="His_Pase_superF_clade-1"/>
</dbReference>
<dbReference type="RefSeq" id="WP_340271494.1">
    <property type="nucleotide sequence ID" value="NZ_JBBEOG010000011.1"/>
</dbReference>
<proteinExistence type="predicted"/>
<dbReference type="InterPro" id="IPR002156">
    <property type="entry name" value="RNaseH_domain"/>
</dbReference>
<keyword evidence="4" id="KW-1185">Reference proteome</keyword>
<dbReference type="EMBL" id="JBHSLD010000004">
    <property type="protein sequence ID" value="MFC5379953.1"/>
    <property type="molecule type" value="Genomic_DNA"/>
</dbReference>
<dbReference type="SMART" id="SM00855">
    <property type="entry name" value="PGAM"/>
    <property type="match status" value="1"/>
</dbReference>
<dbReference type="Proteomes" id="UP001596122">
    <property type="component" value="Unassembled WGS sequence"/>
</dbReference>
<accession>A0ABW0GKB8</accession>
<dbReference type="CDD" id="cd07067">
    <property type="entry name" value="HP_PGM_like"/>
    <property type="match status" value="1"/>
</dbReference>
<dbReference type="Pfam" id="PF13456">
    <property type="entry name" value="RVT_3"/>
    <property type="match status" value="1"/>
</dbReference>
<feature type="domain" description="RNase H type-1" evidence="2">
    <location>
        <begin position="2"/>
        <end position="141"/>
    </location>
</feature>
<dbReference type="SUPFAM" id="SSF53254">
    <property type="entry name" value="Phosphoglycerate mutase-like"/>
    <property type="match status" value="1"/>
</dbReference>
<organism evidence="3 4">
    <name type="scientific">Aquipuribacter nitratireducens</name>
    <dbReference type="NCBI Taxonomy" id="650104"/>
    <lineage>
        <taxon>Bacteria</taxon>
        <taxon>Bacillati</taxon>
        <taxon>Actinomycetota</taxon>
        <taxon>Actinomycetes</taxon>
        <taxon>Micrococcales</taxon>
        <taxon>Intrasporangiaceae</taxon>
        <taxon>Aquipuribacter</taxon>
    </lineage>
</organism>
<dbReference type="NCBIfam" id="NF005567">
    <property type="entry name" value="PRK07238.1"/>
    <property type="match status" value="1"/>
</dbReference>
<evidence type="ECO:0000313" key="4">
    <source>
        <dbReference type="Proteomes" id="UP001596122"/>
    </source>
</evidence>
<comment type="caution">
    <text evidence="3">The sequence shown here is derived from an EMBL/GenBank/DDBJ whole genome shotgun (WGS) entry which is preliminary data.</text>
</comment>
<sequence>MSGRRLVVEADGGSRGNPGPAGWGALVRDADGPVLARAGERCGRTTNNVAEYSGLVAGLRMAAAIDRTASVEVRMDSKLVVEQMSGRWKIKDRRLAGIAADASRAFDPARVRYTWVPRAQNAAADRLANDAMDGRERRVADVVASLGGAGPDDASHDQDDDPGPARSTAEVAERTAAPVAVQVPDPVSATTVLLVRHGRTRLTQERRFSGAAGDDAGLTEEGRADAVGATVFLEGVGVDAVVVSPLRRARQTADLLGSALAWPAPQVEEGWAEVAFGAWDGLTAAEVQQRDPELFARWLTGTDVAPPGGESMRALEARVAASFDDLVRRHQGGTVVVVCHMTPIRSVVRRVLGAGEQALWRLRCAPGSLTTVRSWDDGGAEVDGVGLHVPAGAAPTLF</sequence>
<dbReference type="Pfam" id="PF00300">
    <property type="entry name" value="His_Phos_1"/>
    <property type="match status" value="1"/>
</dbReference>
<dbReference type="Gene3D" id="3.40.50.1240">
    <property type="entry name" value="Phosphoglycerate mutase-like"/>
    <property type="match status" value="1"/>
</dbReference>
<feature type="region of interest" description="Disordered" evidence="1">
    <location>
        <begin position="1"/>
        <end position="22"/>
    </location>
</feature>
<evidence type="ECO:0000259" key="2">
    <source>
        <dbReference type="PROSITE" id="PS50879"/>
    </source>
</evidence>
<feature type="region of interest" description="Disordered" evidence="1">
    <location>
        <begin position="146"/>
        <end position="169"/>
    </location>
</feature>
<dbReference type="PANTHER" id="PTHR48100">
    <property type="entry name" value="BROAD-SPECIFICITY PHOSPHATASE YOR283W-RELATED"/>
    <property type="match status" value="1"/>
</dbReference>
<dbReference type="SUPFAM" id="SSF53098">
    <property type="entry name" value="Ribonuclease H-like"/>
    <property type="match status" value="1"/>
</dbReference>